<reference evidence="2" key="2">
    <citation type="journal article" date="2024" name="Nature">
        <title>Anoxygenic phototroph of the Chloroflexota uses a type I reaction centre.</title>
        <authorList>
            <person name="Tsuji J.M."/>
            <person name="Shaw N.A."/>
            <person name="Nagashima S."/>
            <person name="Venkiteswaran J.J."/>
            <person name="Schiff S.L."/>
            <person name="Watanabe T."/>
            <person name="Fukui M."/>
            <person name="Hanada S."/>
            <person name="Tank M."/>
            <person name="Neufeld J.D."/>
        </authorList>
    </citation>
    <scope>NUCLEOTIDE SEQUENCE</scope>
    <source>
        <strain evidence="2">L227-S17</strain>
    </source>
</reference>
<accession>A0A8T7LZ26</accession>
<dbReference type="EMBL" id="CP128399">
    <property type="protein sequence ID" value="WJW65694.1"/>
    <property type="molecule type" value="Genomic_DNA"/>
</dbReference>
<name>A0A8T7LZ26_9CHLR</name>
<keyword evidence="4" id="KW-1185">Reference proteome</keyword>
<evidence type="ECO:0000313" key="1">
    <source>
        <dbReference type="EMBL" id="NWJ46323.1"/>
    </source>
</evidence>
<dbReference type="Proteomes" id="UP001431572">
    <property type="component" value="Chromosome 1"/>
</dbReference>
<dbReference type="EMBL" id="JACATZ010000001">
    <property type="protein sequence ID" value="NWJ46323.1"/>
    <property type="molecule type" value="Genomic_DNA"/>
</dbReference>
<dbReference type="RefSeq" id="WP_341467581.1">
    <property type="nucleotide sequence ID" value="NZ_CP128399.1"/>
</dbReference>
<evidence type="ECO:0000313" key="3">
    <source>
        <dbReference type="Proteomes" id="UP000521676"/>
    </source>
</evidence>
<evidence type="ECO:0000313" key="2">
    <source>
        <dbReference type="EMBL" id="WJW65694.1"/>
    </source>
</evidence>
<gene>
    <name evidence="1" type="ORF">HXX08_10640</name>
    <name evidence="2" type="ORF">OZ401_001472</name>
</gene>
<protein>
    <submittedName>
        <fullName evidence="1">Uncharacterized protein</fullName>
    </submittedName>
</protein>
<reference evidence="1 3" key="1">
    <citation type="submission" date="2020-06" db="EMBL/GenBank/DDBJ databases">
        <title>Anoxygenic phototrophic Chloroflexota member uses a Type I reaction center.</title>
        <authorList>
            <person name="Tsuji J.M."/>
            <person name="Shaw N.A."/>
            <person name="Nagashima S."/>
            <person name="Venkiteswaran J."/>
            <person name="Schiff S.L."/>
            <person name="Hanada S."/>
            <person name="Tank M."/>
            <person name="Neufeld J.D."/>
        </authorList>
    </citation>
    <scope>NUCLEOTIDE SEQUENCE [LARGE SCALE GENOMIC DNA]</scope>
    <source>
        <strain evidence="1">L227-S17</strain>
    </source>
</reference>
<proteinExistence type="predicted"/>
<evidence type="ECO:0000313" key="4">
    <source>
        <dbReference type="Proteomes" id="UP001431572"/>
    </source>
</evidence>
<organism evidence="1 3">
    <name type="scientific">Candidatus Chlorohelix allophototropha</name>
    <dbReference type="NCBI Taxonomy" id="3003348"/>
    <lineage>
        <taxon>Bacteria</taxon>
        <taxon>Bacillati</taxon>
        <taxon>Chloroflexota</taxon>
        <taxon>Chloroflexia</taxon>
        <taxon>Candidatus Chloroheliales</taxon>
        <taxon>Candidatus Chloroheliaceae</taxon>
        <taxon>Candidatus Chlorohelix</taxon>
    </lineage>
</organism>
<dbReference type="Proteomes" id="UP000521676">
    <property type="component" value="Unassembled WGS sequence"/>
</dbReference>
<sequence>MRAKRKADRGHHLRDVTHKVEDTTESGVIPASLMQGLKGIDEGNIPLLIPRLLEHFLTEQGIYRSSMTPLEAWIALKVYHDNMEKQGA</sequence>
<dbReference type="AlphaFoldDB" id="A0A8T7LZ26"/>